<dbReference type="Proteomes" id="UP000694720">
    <property type="component" value="Unplaced"/>
</dbReference>
<dbReference type="InterPro" id="IPR036612">
    <property type="entry name" value="KH_dom_type_1_sf"/>
</dbReference>
<evidence type="ECO:0000259" key="3">
    <source>
        <dbReference type="PROSITE" id="PS50110"/>
    </source>
</evidence>
<dbReference type="PANTHER" id="PTHR31368:SF6">
    <property type="entry name" value="KH HOMOLOGY DOMAIN-CONTAINING PROTEIN 1"/>
    <property type="match status" value="1"/>
</dbReference>
<proteinExistence type="inferred from homology"/>
<dbReference type="Proteomes" id="UP000694726">
    <property type="component" value="Unplaced"/>
</dbReference>
<dbReference type="Ensembl" id="ENSSSCT00060088872.1">
    <property type="protein sequence ID" value="ENSSSCP00060038461.1"/>
    <property type="gene ID" value="ENSSSCG00060065116.1"/>
</dbReference>
<dbReference type="Ensembl" id="ENSSSCT00035022964.1">
    <property type="protein sequence ID" value="ENSSSCP00035008503.1"/>
    <property type="gene ID" value="ENSSSCG00035017838.1"/>
</dbReference>
<reference evidence="4" key="1">
    <citation type="submission" date="2025-05" db="UniProtKB">
        <authorList>
            <consortium name="Ensembl"/>
        </authorList>
    </citation>
    <scope>IDENTIFICATION</scope>
</reference>
<dbReference type="PANTHER" id="PTHR31368">
    <property type="entry name" value="DEVELOPMENT PLURPOTENCY-ASSOCIATED PROTEIN 1/5 FAMILY MEMBER"/>
    <property type="match status" value="1"/>
</dbReference>
<dbReference type="Proteomes" id="UP000694724">
    <property type="component" value="Unplaced"/>
</dbReference>
<evidence type="ECO:0000313" key="5">
    <source>
        <dbReference type="Proteomes" id="UP000694727"/>
    </source>
</evidence>
<sequence length="126" mass="14377">NLDNMELRPWAVPDDVHGSFEVYIEEDQEELIFGTQDEDLHRIEVHSQTFIQLESGFPAGQTRVLIVGQLKSWLWLLCMILMGNPISPHTFSTGFEMLQLVQSRPLTPDDLADPYLLLLDLLAEPS</sequence>
<protein>
    <recommendedName>
        <fullName evidence="3">Response regulatory domain-containing protein</fullName>
    </recommendedName>
</protein>
<dbReference type="Ensembl" id="ENSSSCT00055016471.1">
    <property type="protein sequence ID" value="ENSSSCP00055012976.1"/>
    <property type="gene ID" value="ENSSSCG00055008435.1"/>
</dbReference>
<dbReference type="Proteomes" id="UP000694723">
    <property type="component" value="Unplaced"/>
</dbReference>
<accession>A0A8D0RL25</accession>
<evidence type="ECO:0000256" key="2">
    <source>
        <dbReference type="PROSITE-ProRule" id="PRU00169"/>
    </source>
</evidence>
<dbReference type="Pfam" id="PF16005">
    <property type="entry name" value="MOEP19"/>
    <property type="match status" value="1"/>
</dbReference>
<dbReference type="Proteomes" id="UP000694725">
    <property type="component" value="Unplaced"/>
</dbReference>
<evidence type="ECO:0000313" key="4">
    <source>
        <dbReference type="Ensembl" id="ENSSSCP00025017593.1"/>
    </source>
</evidence>
<dbReference type="Gene3D" id="3.30.1370.10">
    <property type="entry name" value="K Homology domain, type 1"/>
    <property type="match status" value="1"/>
</dbReference>
<dbReference type="GO" id="GO:0000160">
    <property type="term" value="P:phosphorelay signal transduction system"/>
    <property type="evidence" value="ECO:0007669"/>
    <property type="project" value="InterPro"/>
</dbReference>
<dbReference type="Ensembl" id="ENSSSCT00045033446.1">
    <property type="protein sequence ID" value="ENSSSCP00045023190.1"/>
    <property type="gene ID" value="ENSSSCG00045019632.1"/>
</dbReference>
<dbReference type="AlphaFoldDB" id="A0A8D0RL25"/>
<organism evidence="4 5">
    <name type="scientific">Sus scrofa</name>
    <name type="common">Pig</name>
    <dbReference type="NCBI Taxonomy" id="9823"/>
    <lineage>
        <taxon>Eukaryota</taxon>
        <taxon>Metazoa</taxon>
        <taxon>Chordata</taxon>
        <taxon>Craniata</taxon>
        <taxon>Vertebrata</taxon>
        <taxon>Euteleostomi</taxon>
        <taxon>Mammalia</taxon>
        <taxon>Eutheria</taxon>
        <taxon>Laurasiatheria</taxon>
        <taxon>Artiodactyla</taxon>
        <taxon>Suina</taxon>
        <taxon>Suidae</taxon>
        <taxon>Sus</taxon>
    </lineage>
</organism>
<dbReference type="Ensembl" id="ENSSSCT00015081288.1">
    <property type="protein sequence ID" value="ENSSSCP00015032887.1"/>
    <property type="gene ID" value="ENSSSCG00015060882.1"/>
</dbReference>
<comment type="similarity">
    <text evidence="1">Belongs to the KHDC1 family.</text>
</comment>
<dbReference type="Ensembl" id="ENSSSCT00065072972.1">
    <property type="protein sequence ID" value="ENSSSCP00065031791.1"/>
    <property type="gene ID" value="ENSSSCG00065053274.1"/>
</dbReference>
<dbReference type="Ensembl" id="ENSSSCT00025041364.1">
    <property type="protein sequence ID" value="ENSSSCP00025017593.1"/>
    <property type="gene ID" value="ENSSSCG00025030462.1"/>
</dbReference>
<dbReference type="Proteomes" id="UP000694728">
    <property type="component" value="Unplaced"/>
</dbReference>
<dbReference type="InterPro" id="IPR001789">
    <property type="entry name" value="Sig_transdc_resp-reg_receiver"/>
</dbReference>
<dbReference type="Proteomes" id="UP000694727">
    <property type="component" value="Unplaced"/>
</dbReference>
<dbReference type="Proteomes" id="UP000694722">
    <property type="component" value="Unplaced"/>
</dbReference>
<name>A0A8D0RL25_PIG</name>
<feature type="domain" description="Response regulatory" evidence="3">
    <location>
        <begin position="63"/>
        <end position="126"/>
    </location>
</feature>
<keyword evidence="2" id="KW-0597">Phosphoprotein</keyword>
<dbReference type="PROSITE" id="PS50110">
    <property type="entry name" value="RESPONSE_REGULATORY"/>
    <property type="match status" value="1"/>
</dbReference>
<dbReference type="GO" id="GO:0003723">
    <property type="term" value="F:RNA binding"/>
    <property type="evidence" value="ECO:0007669"/>
    <property type="project" value="InterPro"/>
</dbReference>
<dbReference type="InterPro" id="IPR031952">
    <property type="entry name" value="MOEP19_KH-like"/>
</dbReference>
<feature type="modified residue" description="4-aspartylphosphate" evidence="2">
    <location>
        <position position="120"/>
    </location>
</feature>
<dbReference type="Ensembl" id="ENSSSCT00040002217.1">
    <property type="protein sequence ID" value="ENSSSCP00040000612.1"/>
    <property type="gene ID" value="ENSSSCG00040001865.1"/>
</dbReference>
<evidence type="ECO:0000256" key="1">
    <source>
        <dbReference type="ARBA" id="ARBA00009081"/>
    </source>
</evidence>